<dbReference type="RefSeq" id="WP_119759553.1">
    <property type="nucleotide sequence ID" value="NZ_QYUM01000002.1"/>
</dbReference>
<evidence type="ECO:0000313" key="1">
    <source>
        <dbReference type="EMBL" id="RJF93275.1"/>
    </source>
</evidence>
<organism evidence="1 2">
    <name type="scientific">Sphingomonas cavernae</name>
    <dbReference type="NCBI Taxonomy" id="2320861"/>
    <lineage>
        <taxon>Bacteria</taxon>
        <taxon>Pseudomonadati</taxon>
        <taxon>Pseudomonadota</taxon>
        <taxon>Alphaproteobacteria</taxon>
        <taxon>Sphingomonadales</taxon>
        <taxon>Sphingomonadaceae</taxon>
        <taxon>Sphingomonas</taxon>
    </lineage>
</organism>
<protein>
    <submittedName>
        <fullName evidence="1">Uncharacterized protein</fullName>
    </submittedName>
</protein>
<reference evidence="1 2" key="1">
    <citation type="submission" date="2018-09" db="EMBL/GenBank/DDBJ databases">
        <authorList>
            <person name="Zhu H."/>
        </authorList>
    </citation>
    <scope>NUCLEOTIDE SEQUENCE [LARGE SCALE GENOMIC DNA]</scope>
    <source>
        <strain evidence="1 2">K2R01-6</strain>
    </source>
</reference>
<gene>
    <name evidence="1" type="ORF">D3876_02670</name>
</gene>
<evidence type="ECO:0000313" key="2">
    <source>
        <dbReference type="Proteomes" id="UP000286100"/>
    </source>
</evidence>
<sequence>MNWLLLAGSLAGVLGLALVARLLGLGEEARIVNAEHALAVADEVDSGFDPVAVAVDRAGYAALLRDRVGQLLLIRAHGGHFVGRRLMPPVEARLDRNQLTLTPDDPMFGSVTLNLGAHAAEWASRMRNMGDVGTMTDA</sequence>
<dbReference type="OrthoDB" id="7391222at2"/>
<proteinExistence type="predicted"/>
<accession>A0A418WPW0</accession>
<comment type="caution">
    <text evidence="1">The sequence shown here is derived from an EMBL/GenBank/DDBJ whole genome shotgun (WGS) entry which is preliminary data.</text>
</comment>
<name>A0A418WPW0_9SPHN</name>
<dbReference type="AlphaFoldDB" id="A0A418WPW0"/>
<dbReference type="Proteomes" id="UP000286100">
    <property type="component" value="Unassembled WGS sequence"/>
</dbReference>
<dbReference type="EMBL" id="QYUM01000002">
    <property type="protein sequence ID" value="RJF93275.1"/>
    <property type="molecule type" value="Genomic_DNA"/>
</dbReference>
<keyword evidence="2" id="KW-1185">Reference proteome</keyword>